<dbReference type="NCBIfam" id="TIGR00095">
    <property type="entry name" value="16S rRNA (guanine(966)-N(2))-methyltransferase RsmD"/>
    <property type="match status" value="1"/>
</dbReference>
<dbReference type="PANTHER" id="PTHR43542:SF1">
    <property type="entry name" value="METHYLTRANSFERASE"/>
    <property type="match status" value="1"/>
</dbReference>
<dbReference type="PROSITE" id="PS00092">
    <property type="entry name" value="N6_MTASE"/>
    <property type="match status" value="1"/>
</dbReference>
<dbReference type="GO" id="GO:0003676">
    <property type="term" value="F:nucleic acid binding"/>
    <property type="evidence" value="ECO:0007669"/>
    <property type="project" value="InterPro"/>
</dbReference>
<dbReference type="RefSeq" id="WP_149544017.1">
    <property type="nucleotide sequence ID" value="NZ_VTPS01000001.1"/>
</dbReference>
<name>A0A5D8QGP7_9THEO</name>
<evidence type="ECO:0000256" key="1">
    <source>
        <dbReference type="ARBA" id="ARBA00022603"/>
    </source>
</evidence>
<dbReference type="AlphaFoldDB" id="A0A5D8QGP7"/>
<evidence type="ECO:0000256" key="2">
    <source>
        <dbReference type="ARBA" id="ARBA00022679"/>
    </source>
</evidence>
<dbReference type="Gene3D" id="3.40.50.150">
    <property type="entry name" value="Vaccinia Virus protein VP39"/>
    <property type="match status" value="1"/>
</dbReference>
<dbReference type="InterPro" id="IPR002052">
    <property type="entry name" value="DNA_methylase_N6_adenine_CS"/>
</dbReference>
<keyword evidence="2 3" id="KW-0808">Transferase</keyword>
<keyword evidence="1 3" id="KW-0489">Methyltransferase</keyword>
<evidence type="ECO:0000313" key="3">
    <source>
        <dbReference type="EMBL" id="TZE83399.1"/>
    </source>
</evidence>
<dbReference type="EMBL" id="VTPS01000001">
    <property type="protein sequence ID" value="TZE83399.1"/>
    <property type="molecule type" value="Genomic_DNA"/>
</dbReference>
<gene>
    <name evidence="3" type="primary">rsmD</name>
    <name evidence="3" type="ORF">FWJ32_00495</name>
</gene>
<dbReference type="PIRSF" id="PIRSF004553">
    <property type="entry name" value="CHP00095"/>
    <property type="match status" value="1"/>
</dbReference>
<comment type="caution">
    <text evidence="3">The sequence shown here is derived from an EMBL/GenBank/DDBJ whole genome shotgun (WGS) entry which is preliminary data.</text>
</comment>
<keyword evidence="4" id="KW-1185">Reference proteome</keyword>
<reference evidence="3 4" key="1">
    <citation type="submission" date="2019-08" db="EMBL/GenBank/DDBJ databases">
        <title>Calorimonas adulescens gen. nov., sp. nov., an anaerobic thermophilic bacterium from Sakhalin hot spring.</title>
        <authorList>
            <person name="Khomyakova M.A."/>
            <person name="Merkel A.Y."/>
            <person name="Novikov A."/>
            <person name="Bonch-Osmolovskaya E.A."/>
            <person name="Slobodkin A.I."/>
        </authorList>
    </citation>
    <scope>NUCLEOTIDE SEQUENCE [LARGE SCALE GENOMIC DNA]</scope>
    <source>
        <strain evidence="3 4">A05MB</strain>
    </source>
</reference>
<proteinExistence type="predicted"/>
<dbReference type="InterPro" id="IPR029063">
    <property type="entry name" value="SAM-dependent_MTases_sf"/>
</dbReference>
<dbReference type="GO" id="GO:0052913">
    <property type="term" value="F:16S rRNA (guanine(966)-N(2))-methyltransferase activity"/>
    <property type="evidence" value="ECO:0007669"/>
    <property type="project" value="UniProtKB-EC"/>
</dbReference>
<dbReference type="SUPFAM" id="SSF53335">
    <property type="entry name" value="S-adenosyl-L-methionine-dependent methyltransferases"/>
    <property type="match status" value="1"/>
</dbReference>
<dbReference type="CDD" id="cd02440">
    <property type="entry name" value="AdoMet_MTases"/>
    <property type="match status" value="1"/>
</dbReference>
<dbReference type="Pfam" id="PF03602">
    <property type="entry name" value="Cons_hypoth95"/>
    <property type="match status" value="1"/>
</dbReference>
<evidence type="ECO:0000313" key="4">
    <source>
        <dbReference type="Proteomes" id="UP000322976"/>
    </source>
</evidence>
<dbReference type="PANTHER" id="PTHR43542">
    <property type="entry name" value="METHYLTRANSFERASE"/>
    <property type="match status" value="1"/>
</dbReference>
<dbReference type="InterPro" id="IPR004398">
    <property type="entry name" value="RNA_MeTrfase_RsmD"/>
</dbReference>
<sequence>MRVISGINKGVKLFGPDGMDIRPTSDRVKEALFDIISFDISGSAVLDLFSGTGALGIEALSRGADLCVFVDNSKKSIELLRKNLKKTHMDGNNRFLILNMDFEKAICYLKQKEILFDFVFIDPPYHDNLYYKATELLQEFEILKDNGKVILELGSDIHVDNKIGGLICYKEKRYGNTLLKFYTKGNLL</sequence>
<organism evidence="3 4">
    <name type="scientific">Calorimonas adulescens</name>
    <dbReference type="NCBI Taxonomy" id="2606906"/>
    <lineage>
        <taxon>Bacteria</taxon>
        <taxon>Bacillati</taxon>
        <taxon>Bacillota</taxon>
        <taxon>Clostridia</taxon>
        <taxon>Thermoanaerobacterales</taxon>
        <taxon>Thermoanaerobacteraceae</taxon>
        <taxon>Calorimonas</taxon>
    </lineage>
</organism>
<protein>
    <submittedName>
        <fullName evidence="3">16S rRNA (Guanine(966)-N(2))-methyltransferase RsmD</fullName>
        <ecNumber evidence="3">2.1.1.171</ecNumber>
    </submittedName>
</protein>
<dbReference type="Proteomes" id="UP000322976">
    <property type="component" value="Unassembled WGS sequence"/>
</dbReference>
<accession>A0A5D8QGP7</accession>
<dbReference type="EC" id="2.1.1.171" evidence="3"/>